<reference evidence="2 3" key="1">
    <citation type="submission" date="2016-10" db="EMBL/GenBank/DDBJ databases">
        <authorList>
            <person name="de Groot N.N."/>
        </authorList>
    </citation>
    <scope>NUCLEOTIDE SEQUENCE [LARGE SCALE GENOMIC DNA]</scope>
    <source>
        <strain evidence="2 3">DSM 43019</strain>
    </source>
</reference>
<feature type="transmembrane region" description="Helical" evidence="1">
    <location>
        <begin position="194"/>
        <end position="216"/>
    </location>
</feature>
<keyword evidence="3" id="KW-1185">Reference proteome</keyword>
<feature type="transmembrane region" description="Helical" evidence="1">
    <location>
        <begin position="333"/>
        <end position="351"/>
    </location>
</feature>
<name>A0A1I2EPQ8_9ACTN</name>
<dbReference type="STRING" id="35752.SAMN05421541_104628"/>
<gene>
    <name evidence="2" type="ORF">SAMN05421541_104628</name>
</gene>
<sequence>MAGFGIRAGTTRATLWRSLVALELALAAVLGTAVWAAQGTRAAAERVRTHAVPSIMHILAAHAALVEADEAAAGSFRSGAAGLTGPGERYQNQIALAGQSLTQLAVDSLAGAGVGQGIQLVQGQLAAYSALIEQADAHYRQDPASVLAAADLWSASRLLHMPEGGILAQLDELLAAERRALEGQLTGGRMAPGWVASWIVPVVVLLTLLVATQVFLSRRFRRTVNVPLLAATVAVLALTAGMSSDFAARGEMAATRTAGDALVGVWQARIDAVDRRGQQALGELVAKACPDGCAGPVTPGAAAEPPGEATLTAHIRDVDGHAAAAAGTAGRQVLLVIAALIAMALVPLGLFPRIDEYR</sequence>
<dbReference type="RefSeq" id="WP_143133734.1">
    <property type="nucleotide sequence ID" value="NZ_BOMT01000096.1"/>
</dbReference>
<dbReference type="AlphaFoldDB" id="A0A1I2EPQ8"/>
<dbReference type="OrthoDB" id="4350469at2"/>
<keyword evidence="1" id="KW-0812">Transmembrane</keyword>
<keyword evidence="1" id="KW-1133">Transmembrane helix</keyword>
<dbReference type="Proteomes" id="UP000199645">
    <property type="component" value="Unassembled WGS sequence"/>
</dbReference>
<dbReference type="EMBL" id="FONV01000004">
    <property type="protein sequence ID" value="SFE94713.1"/>
    <property type="molecule type" value="Genomic_DNA"/>
</dbReference>
<evidence type="ECO:0000313" key="3">
    <source>
        <dbReference type="Proteomes" id="UP000199645"/>
    </source>
</evidence>
<feature type="transmembrane region" description="Helical" evidence="1">
    <location>
        <begin position="223"/>
        <end position="242"/>
    </location>
</feature>
<evidence type="ECO:0000256" key="1">
    <source>
        <dbReference type="SAM" id="Phobius"/>
    </source>
</evidence>
<keyword evidence="1" id="KW-0472">Membrane</keyword>
<organism evidence="2 3">
    <name type="scientific">Actinoplanes philippinensis</name>
    <dbReference type="NCBI Taxonomy" id="35752"/>
    <lineage>
        <taxon>Bacteria</taxon>
        <taxon>Bacillati</taxon>
        <taxon>Actinomycetota</taxon>
        <taxon>Actinomycetes</taxon>
        <taxon>Micromonosporales</taxon>
        <taxon>Micromonosporaceae</taxon>
        <taxon>Actinoplanes</taxon>
    </lineage>
</organism>
<proteinExistence type="predicted"/>
<accession>A0A1I2EPQ8</accession>
<protein>
    <submittedName>
        <fullName evidence="2">Uncharacterized protein</fullName>
    </submittedName>
</protein>
<evidence type="ECO:0000313" key="2">
    <source>
        <dbReference type="EMBL" id="SFE94713.1"/>
    </source>
</evidence>